<sequence>MSSVVVAAAGGGGGAVNGVNGAAAGDDDEVRLMTEEELEKGKMRPADIDQDMKEMERRKRVEAIMNSVAFREELEKIVECQLQEGYSGAQALQNISELIGIPAARVNMFRSNQSVTPINDIRGLEGLNYAKGEKLLRCKLAATYRLIDMHGWSQNIYNHCTARVSQDQEHFLLNPFGMLYNEITASTLVKVDMQGQIVEPGTTNFGVNVAGFLLHSAIHAARPDLRCVIHIHHPAVVAVSAMKQGLLPLSQESLVFGDVSYHSYQGLFVNPEEKDLLVRNLGPINKVMLLRNHGVVCCGESVEEAWYNIYHIVLACETQMKLVPLGMDNLIMVTDEVRQAVYDQIRLGFGGVDSKSEGGATGHGTKSRKFKVGEMEFEALMRSLDNAGMRTGYIYRNPLVKQDTSRGVQSDVALPPTASNYGQLYDEDGLRSPLRRLLDGKRVNDKSRWLNSPNVYQKVEILETGSSDPKKITKWVADSSPMHYNAIKMEDNLLFVPKNTDPKEFKSIQKAIKENRRIGNLSAGPTSHLLEGVTWDEVRRMQDATVSNATDHTVLVGAASKGIIQREYQHNAIVYKTPYAKNPFDSVSDQELDDYKMMIEKKQRGDPIEEVEVEKMHISPEMAQRDIVEDTADGFNTTSPLSPMSDDDGDNVTNGDDPDAQHSTLSQSSKEGSPTKDTSFTDDSISKDKKKKKKKGLRTPSFLKMKKDKKKEAAMQQ</sequence>
<dbReference type="FunFam" id="3.40.225.10:FF:000011">
    <property type="entry name" value="Uncharacterized protein, isoform B"/>
    <property type="match status" value="1"/>
</dbReference>
<evidence type="ECO:0000313" key="4">
    <source>
        <dbReference type="EMBL" id="LAB66083.1"/>
    </source>
</evidence>
<reference evidence="4" key="1">
    <citation type="journal article" date="2018" name="Biosci. Biotechnol. Biochem.">
        <title>Polysaccharide hydrolase of the hadal zone amphipods Hirondellea gigas.</title>
        <authorList>
            <person name="Kobayashi H."/>
            <person name="Nagahama T."/>
            <person name="Arai W."/>
            <person name="Sasagawa Y."/>
            <person name="Umeda M."/>
            <person name="Hayashi T."/>
            <person name="Nikaido I."/>
            <person name="Watanabe H."/>
            <person name="Oguri K."/>
            <person name="Kitazato H."/>
            <person name="Fujioka K."/>
            <person name="Kido Y."/>
            <person name="Takami H."/>
        </authorList>
    </citation>
    <scope>NUCLEOTIDE SEQUENCE</scope>
    <source>
        <tissue evidence="4">Whole body</tissue>
    </source>
</reference>
<organism evidence="4">
    <name type="scientific">Hirondellea gigas</name>
    <dbReference type="NCBI Taxonomy" id="1518452"/>
    <lineage>
        <taxon>Eukaryota</taxon>
        <taxon>Metazoa</taxon>
        <taxon>Ecdysozoa</taxon>
        <taxon>Arthropoda</taxon>
        <taxon>Crustacea</taxon>
        <taxon>Multicrustacea</taxon>
        <taxon>Malacostraca</taxon>
        <taxon>Eumalacostraca</taxon>
        <taxon>Peracarida</taxon>
        <taxon>Amphipoda</taxon>
        <taxon>Amphilochidea</taxon>
        <taxon>Lysianassida</taxon>
        <taxon>Lysianassidira</taxon>
        <taxon>Lysianassoidea</taxon>
        <taxon>Lysianassidae</taxon>
        <taxon>Hirondellea</taxon>
    </lineage>
</organism>
<dbReference type="InterPro" id="IPR036409">
    <property type="entry name" value="Aldolase_II/adducin_N_sf"/>
</dbReference>
<dbReference type="GO" id="GO:0005886">
    <property type="term" value="C:plasma membrane"/>
    <property type="evidence" value="ECO:0007669"/>
    <property type="project" value="UniProtKB-SubCell"/>
</dbReference>
<feature type="region of interest" description="Disordered" evidence="2">
    <location>
        <begin position="632"/>
        <end position="717"/>
    </location>
</feature>
<dbReference type="InterPro" id="IPR051017">
    <property type="entry name" value="Aldolase-II_Adducin_sf"/>
</dbReference>
<dbReference type="GO" id="GO:0005856">
    <property type="term" value="C:cytoskeleton"/>
    <property type="evidence" value="ECO:0007669"/>
    <property type="project" value="TreeGrafter"/>
</dbReference>
<dbReference type="Gene3D" id="3.40.225.10">
    <property type="entry name" value="Class II aldolase/adducin N-terminal domain"/>
    <property type="match status" value="1"/>
</dbReference>
<dbReference type="Pfam" id="PF00596">
    <property type="entry name" value="Aldolase_II"/>
    <property type="match status" value="1"/>
</dbReference>
<feature type="compositionally biased region" description="Polar residues" evidence="2">
    <location>
        <begin position="661"/>
        <end position="672"/>
    </location>
</feature>
<evidence type="ECO:0000256" key="2">
    <source>
        <dbReference type="SAM" id="MobiDB-lite"/>
    </source>
</evidence>
<dbReference type="PANTHER" id="PTHR10672">
    <property type="entry name" value="ADDUCIN"/>
    <property type="match status" value="1"/>
</dbReference>
<dbReference type="GO" id="GO:0051015">
    <property type="term" value="F:actin filament binding"/>
    <property type="evidence" value="ECO:0007669"/>
    <property type="project" value="TreeGrafter"/>
</dbReference>
<proteinExistence type="evidence at transcript level"/>
<dbReference type="EMBL" id="IACF01000293">
    <property type="protein sequence ID" value="LAB66083.1"/>
    <property type="molecule type" value="mRNA"/>
</dbReference>
<dbReference type="SMART" id="SM01007">
    <property type="entry name" value="Aldolase_II"/>
    <property type="match status" value="1"/>
</dbReference>
<dbReference type="NCBIfam" id="NF005451">
    <property type="entry name" value="PRK07044.1"/>
    <property type="match status" value="1"/>
</dbReference>
<protein>
    <submittedName>
        <fullName evidence="4">Protein hu-li tai shao-like</fullName>
    </submittedName>
</protein>
<feature type="domain" description="Class II aldolase/adducin N-terminal" evidence="3">
    <location>
        <begin position="138"/>
        <end position="320"/>
    </location>
</feature>
<dbReference type="AlphaFoldDB" id="A0A2P2HWC0"/>
<dbReference type="SUPFAM" id="SSF53639">
    <property type="entry name" value="AraD/HMP-PK domain-like"/>
    <property type="match status" value="1"/>
</dbReference>
<evidence type="ECO:0000256" key="1">
    <source>
        <dbReference type="ARBA" id="ARBA00006274"/>
    </source>
</evidence>
<dbReference type="InterPro" id="IPR001303">
    <property type="entry name" value="Aldolase_II/adducin_N"/>
</dbReference>
<dbReference type="GO" id="GO:0014069">
    <property type="term" value="C:postsynaptic density"/>
    <property type="evidence" value="ECO:0007669"/>
    <property type="project" value="TreeGrafter"/>
</dbReference>
<name>A0A2P2HWC0_9CRUS</name>
<feature type="compositionally biased region" description="Basic residues" evidence="2">
    <location>
        <begin position="688"/>
        <end position="697"/>
    </location>
</feature>
<evidence type="ECO:0000259" key="3">
    <source>
        <dbReference type="SMART" id="SM01007"/>
    </source>
</evidence>
<comment type="similarity">
    <text evidence="1">Belongs to the aldolase class II family. Adducin subfamily.</text>
</comment>
<accession>A0A2P2HWC0</accession>
<dbReference type="PANTHER" id="PTHR10672:SF3">
    <property type="entry name" value="PROTEIN HU-LI TAI SHAO"/>
    <property type="match status" value="1"/>
</dbReference>